<feature type="transmembrane region" description="Helical" evidence="1">
    <location>
        <begin position="81"/>
        <end position="103"/>
    </location>
</feature>
<sequence>MALNQMLSVLDEYDKFLQNFTHPIIEWKTGQRRLIYHKNLKSTFHWRFNVFLGFGLHGLAGIFLLLLVLHGSVKLSPLPVLMVHIILLFLWCYNFFVGVAMVLHGEQFVDGWNLLLWEFRKLEVNVPKTTTKSKSPRPAEPIDLFWLAMSGMIYQFTFIPFILVLAAFILRLDPLIHLLEMAKLTPLLHTLSYLSIFYVIVTTHFEGCRLYPLPIIVAFSLFKMLTCLILSLTRARNQWRLHNMVTKYVRLFIILEKMRRLQEFFIAAFMLIAMCATVLFTFVTIRMYTNFPLWFYSFFPSVNVFIVIFVLIGLGVGIEVRTRSEEVLRMWEVWMWGICAGRERQIMRRRLDALRVMEFGGRIHYGRLYRLDRGIQLKYFEKVVIYTINLLLGVPRF</sequence>
<evidence type="ECO:0008006" key="4">
    <source>
        <dbReference type="Google" id="ProtNLM"/>
    </source>
</evidence>
<organism evidence="2 3">
    <name type="scientific">Folsomia candida</name>
    <name type="common">Springtail</name>
    <dbReference type="NCBI Taxonomy" id="158441"/>
    <lineage>
        <taxon>Eukaryota</taxon>
        <taxon>Metazoa</taxon>
        <taxon>Ecdysozoa</taxon>
        <taxon>Arthropoda</taxon>
        <taxon>Hexapoda</taxon>
        <taxon>Collembola</taxon>
        <taxon>Entomobryomorpha</taxon>
        <taxon>Isotomoidea</taxon>
        <taxon>Isotomidae</taxon>
        <taxon>Proisotominae</taxon>
        <taxon>Folsomia</taxon>
    </lineage>
</organism>
<keyword evidence="1" id="KW-0812">Transmembrane</keyword>
<feature type="transmembrane region" description="Helical" evidence="1">
    <location>
        <begin position="264"/>
        <end position="288"/>
    </location>
</feature>
<accession>A0A226DS56</accession>
<comment type="caution">
    <text evidence="2">The sequence shown here is derived from an EMBL/GenBank/DDBJ whole genome shotgun (WGS) entry which is preliminary data.</text>
</comment>
<feature type="transmembrane region" description="Helical" evidence="1">
    <location>
        <begin position="144"/>
        <end position="172"/>
    </location>
</feature>
<feature type="transmembrane region" description="Helical" evidence="1">
    <location>
        <begin position="211"/>
        <end position="232"/>
    </location>
</feature>
<dbReference type="EMBL" id="LNIX01000013">
    <property type="protein sequence ID" value="OXA47521.1"/>
    <property type="molecule type" value="Genomic_DNA"/>
</dbReference>
<evidence type="ECO:0000256" key="1">
    <source>
        <dbReference type="SAM" id="Phobius"/>
    </source>
</evidence>
<dbReference type="AlphaFoldDB" id="A0A226DS56"/>
<feature type="transmembrane region" description="Helical" evidence="1">
    <location>
        <begin position="184"/>
        <end position="205"/>
    </location>
</feature>
<protein>
    <recommendedName>
        <fullName evidence="4">Odorant receptor</fullName>
    </recommendedName>
</protein>
<evidence type="ECO:0000313" key="2">
    <source>
        <dbReference type="EMBL" id="OXA47521.1"/>
    </source>
</evidence>
<name>A0A226DS56_FOLCA</name>
<feature type="transmembrane region" description="Helical" evidence="1">
    <location>
        <begin position="294"/>
        <end position="320"/>
    </location>
</feature>
<keyword evidence="1" id="KW-1133">Transmembrane helix</keyword>
<feature type="transmembrane region" description="Helical" evidence="1">
    <location>
        <begin position="48"/>
        <end position="69"/>
    </location>
</feature>
<proteinExistence type="predicted"/>
<keyword evidence="3" id="KW-1185">Reference proteome</keyword>
<reference evidence="2 3" key="1">
    <citation type="submission" date="2015-12" db="EMBL/GenBank/DDBJ databases">
        <title>The genome of Folsomia candida.</title>
        <authorList>
            <person name="Faddeeva A."/>
            <person name="Derks M.F."/>
            <person name="Anvar Y."/>
            <person name="Smit S."/>
            <person name="Van Straalen N."/>
            <person name="Roelofs D."/>
        </authorList>
    </citation>
    <scope>NUCLEOTIDE SEQUENCE [LARGE SCALE GENOMIC DNA]</scope>
    <source>
        <strain evidence="2 3">VU population</strain>
        <tissue evidence="2">Whole body</tissue>
    </source>
</reference>
<dbReference type="Proteomes" id="UP000198287">
    <property type="component" value="Unassembled WGS sequence"/>
</dbReference>
<keyword evidence="1" id="KW-0472">Membrane</keyword>
<evidence type="ECO:0000313" key="3">
    <source>
        <dbReference type="Proteomes" id="UP000198287"/>
    </source>
</evidence>
<gene>
    <name evidence="2" type="ORF">Fcan01_17956</name>
</gene>